<sequence length="74" mass="8464">MAYKTLLHFMTQLSRRRLSSLGGAPFAWFGYMNILGSVLKFKKMLLAYIRDSSVGCLNIVCQCLPSVLWKFGVW</sequence>
<protein>
    <submittedName>
        <fullName evidence="2">Uncharacterized protein</fullName>
    </submittedName>
</protein>
<keyword evidence="1" id="KW-1133">Transmembrane helix</keyword>
<keyword evidence="3" id="KW-1185">Reference proteome</keyword>
<name>A0AAN7ILJ6_QUERU</name>
<comment type="caution">
    <text evidence="2">The sequence shown here is derived from an EMBL/GenBank/DDBJ whole genome shotgun (WGS) entry which is preliminary data.</text>
</comment>
<dbReference type="EMBL" id="JAXUIC010000008">
    <property type="protein sequence ID" value="KAK4577162.1"/>
    <property type="molecule type" value="Genomic_DNA"/>
</dbReference>
<reference evidence="2 3" key="1">
    <citation type="journal article" date="2023" name="G3 (Bethesda)">
        <title>A haplotype-resolved chromosome-scale genome for Quercus rubra L. provides insights into the genetics of adaptive traits for red oak species.</title>
        <authorList>
            <person name="Kapoor B."/>
            <person name="Jenkins J."/>
            <person name="Schmutz J."/>
            <person name="Zhebentyayeva T."/>
            <person name="Kuelheim C."/>
            <person name="Coggeshall M."/>
            <person name="Heim C."/>
            <person name="Lasky J.R."/>
            <person name="Leites L."/>
            <person name="Islam-Faridi N."/>
            <person name="Romero-Severson J."/>
            <person name="DeLeo V.L."/>
            <person name="Lucas S.M."/>
            <person name="Lazic D."/>
            <person name="Gailing O."/>
            <person name="Carlson J."/>
            <person name="Staton M."/>
        </authorList>
    </citation>
    <scope>NUCLEOTIDE SEQUENCE [LARGE SCALE GENOMIC DNA]</scope>
    <source>
        <strain evidence="2">Pseudo-F2</strain>
    </source>
</reference>
<organism evidence="2 3">
    <name type="scientific">Quercus rubra</name>
    <name type="common">Northern red oak</name>
    <name type="synonym">Quercus borealis</name>
    <dbReference type="NCBI Taxonomy" id="3512"/>
    <lineage>
        <taxon>Eukaryota</taxon>
        <taxon>Viridiplantae</taxon>
        <taxon>Streptophyta</taxon>
        <taxon>Embryophyta</taxon>
        <taxon>Tracheophyta</taxon>
        <taxon>Spermatophyta</taxon>
        <taxon>Magnoliopsida</taxon>
        <taxon>eudicotyledons</taxon>
        <taxon>Gunneridae</taxon>
        <taxon>Pentapetalae</taxon>
        <taxon>rosids</taxon>
        <taxon>fabids</taxon>
        <taxon>Fagales</taxon>
        <taxon>Fagaceae</taxon>
        <taxon>Quercus</taxon>
    </lineage>
</organism>
<evidence type="ECO:0000313" key="2">
    <source>
        <dbReference type="EMBL" id="KAK4577162.1"/>
    </source>
</evidence>
<evidence type="ECO:0000256" key="1">
    <source>
        <dbReference type="SAM" id="Phobius"/>
    </source>
</evidence>
<gene>
    <name evidence="2" type="ORF">RGQ29_027609</name>
</gene>
<keyword evidence="1" id="KW-0472">Membrane</keyword>
<dbReference type="AlphaFoldDB" id="A0AAN7ILJ6"/>
<proteinExistence type="predicted"/>
<feature type="transmembrane region" description="Helical" evidence="1">
    <location>
        <begin position="20"/>
        <end position="41"/>
    </location>
</feature>
<keyword evidence="1" id="KW-0812">Transmembrane</keyword>
<evidence type="ECO:0000313" key="3">
    <source>
        <dbReference type="Proteomes" id="UP001324115"/>
    </source>
</evidence>
<accession>A0AAN7ILJ6</accession>
<dbReference type="Proteomes" id="UP001324115">
    <property type="component" value="Unassembled WGS sequence"/>
</dbReference>